<feature type="transmembrane region" description="Helical" evidence="7">
    <location>
        <begin position="164"/>
        <end position="180"/>
    </location>
</feature>
<dbReference type="Proteomes" id="UP001156102">
    <property type="component" value="Unassembled WGS sequence"/>
</dbReference>
<evidence type="ECO:0000313" key="9">
    <source>
        <dbReference type="Proteomes" id="UP001156102"/>
    </source>
</evidence>
<protein>
    <submittedName>
        <fullName evidence="8">Chromate transporter</fullName>
    </submittedName>
</protein>
<evidence type="ECO:0000256" key="5">
    <source>
        <dbReference type="ARBA" id="ARBA00022989"/>
    </source>
</evidence>
<evidence type="ECO:0000256" key="7">
    <source>
        <dbReference type="SAM" id="Phobius"/>
    </source>
</evidence>
<dbReference type="RefSeq" id="WP_254760301.1">
    <property type="nucleotide sequence ID" value="NZ_JANCLT010000011.1"/>
</dbReference>
<gene>
    <name evidence="8" type="ORF">NK662_17810</name>
</gene>
<keyword evidence="9" id="KW-1185">Reference proteome</keyword>
<dbReference type="InterPro" id="IPR003370">
    <property type="entry name" value="Chromate_transpt"/>
</dbReference>
<dbReference type="InterPro" id="IPR052518">
    <property type="entry name" value="CHR_Transporter"/>
</dbReference>
<evidence type="ECO:0000256" key="4">
    <source>
        <dbReference type="ARBA" id="ARBA00022692"/>
    </source>
</evidence>
<dbReference type="GO" id="GO:0005886">
    <property type="term" value="C:plasma membrane"/>
    <property type="evidence" value="ECO:0007669"/>
    <property type="project" value="UniProtKB-SubCell"/>
</dbReference>
<dbReference type="PANTHER" id="PTHR43663:SF1">
    <property type="entry name" value="CHROMATE TRANSPORTER"/>
    <property type="match status" value="1"/>
</dbReference>
<keyword evidence="3" id="KW-1003">Cell membrane</keyword>
<comment type="similarity">
    <text evidence="2">Belongs to the chromate ion transporter (CHR) (TC 2.A.51) family.</text>
</comment>
<feature type="transmembrane region" description="Helical" evidence="7">
    <location>
        <begin position="113"/>
        <end position="133"/>
    </location>
</feature>
<evidence type="ECO:0000256" key="1">
    <source>
        <dbReference type="ARBA" id="ARBA00004651"/>
    </source>
</evidence>
<keyword evidence="5 7" id="KW-1133">Transmembrane helix</keyword>
<keyword evidence="6 7" id="KW-0472">Membrane</keyword>
<name>A0AA41XE12_9BACI</name>
<sequence>MEVSQGKQLLELFWSFCKIGPVTFGGGYAMLPAIEREIVEKKGWLTEEEMAEVISISGAAPGGIGVNAAACIGHKLLGWKGIAAAVTGIMLPTFLFVLLLAVGFSHFQHHPKVMAALKGIQVGVIALIAYAGIRMIRTTILDKTTVTTFFVTLGLLLFLGMPPLLVIVLGGCAGVVLVKVKEAKGYPVFREKEANAEQSEQVPQDYYFGEGI</sequence>
<dbReference type="Pfam" id="PF02417">
    <property type="entry name" value="Chromate_transp"/>
    <property type="match status" value="1"/>
</dbReference>
<reference evidence="8" key="1">
    <citation type="submission" date="2022-07" db="EMBL/GenBank/DDBJ databases">
        <authorList>
            <person name="Li W.-J."/>
            <person name="Deng Q.-Q."/>
        </authorList>
    </citation>
    <scope>NUCLEOTIDE SEQUENCE</scope>
    <source>
        <strain evidence="8">SYSU M60031</strain>
    </source>
</reference>
<dbReference type="PANTHER" id="PTHR43663">
    <property type="entry name" value="CHROMATE TRANSPORT PROTEIN-RELATED"/>
    <property type="match status" value="1"/>
</dbReference>
<dbReference type="EMBL" id="JANCLT010000011">
    <property type="protein sequence ID" value="MCP8970381.1"/>
    <property type="molecule type" value="Genomic_DNA"/>
</dbReference>
<evidence type="ECO:0000256" key="3">
    <source>
        <dbReference type="ARBA" id="ARBA00022475"/>
    </source>
</evidence>
<comment type="subcellular location">
    <subcellularLocation>
        <location evidence="1">Cell membrane</location>
        <topology evidence="1">Multi-pass membrane protein</topology>
    </subcellularLocation>
</comment>
<comment type="caution">
    <text evidence="8">The sequence shown here is derived from an EMBL/GenBank/DDBJ whole genome shotgun (WGS) entry which is preliminary data.</text>
</comment>
<evidence type="ECO:0000256" key="6">
    <source>
        <dbReference type="ARBA" id="ARBA00023136"/>
    </source>
</evidence>
<proteinExistence type="inferred from homology"/>
<evidence type="ECO:0000313" key="8">
    <source>
        <dbReference type="EMBL" id="MCP8970381.1"/>
    </source>
</evidence>
<feature type="transmembrane region" description="Helical" evidence="7">
    <location>
        <begin position="12"/>
        <end position="31"/>
    </location>
</feature>
<dbReference type="AlphaFoldDB" id="A0AA41XE12"/>
<keyword evidence="4 7" id="KW-0812">Transmembrane</keyword>
<organism evidence="8 9">
    <name type="scientific">Ectobacillus ponti</name>
    <dbReference type="NCBI Taxonomy" id="2961894"/>
    <lineage>
        <taxon>Bacteria</taxon>
        <taxon>Bacillati</taxon>
        <taxon>Bacillota</taxon>
        <taxon>Bacilli</taxon>
        <taxon>Bacillales</taxon>
        <taxon>Bacillaceae</taxon>
        <taxon>Ectobacillus</taxon>
    </lineage>
</organism>
<feature type="transmembrane region" description="Helical" evidence="7">
    <location>
        <begin position="82"/>
        <end position="107"/>
    </location>
</feature>
<evidence type="ECO:0000256" key="2">
    <source>
        <dbReference type="ARBA" id="ARBA00005262"/>
    </source>
</evidence>
<dbReference type="GO" id="GO:0015109">
    <property type="term" value="F:chromate transmembrane transporter activity"/>
    <property type="evidence" value="ECO:0007669"/>
    <property type="project" value="InterPro"/>
</dbReference>
<accession>A0AA41XE12</accession>